<dbReference type="RefSeq" id="WP_078306795.1">
    <property type="nucleotide sequence ID" value="NZ_CP147511.1"/>
</dbReference>
<dbReference type="Gene3D" id="3.30.1050.10">
    <property type="entry name" value="SCP2 sterol-binding domain"/>
    <property type="match status" value="1"/>
</dbReference>
<comment type="caution">
    <text evidence="1">The sequence shown here is derived from an EMBL/GenBank/DDBJ whole genome shotgun (WGS) entry which is preliminary data.</text>
</comment>
<protein>
    <recommendedName>
        <fullName evidence="3">SCP2 domain-containing protein</fullName>
    </recommendedName>
</protein>
<dbReference type="AlphaFoldDB" id="A0A1T0CHK9"/>
<reference evidence="1 2" key="1">
    <citation type="submission" date="2017-02" db="EMBL/GenBank/DDBJ databases">
        <title>Draft genome sequence of Moraxella lincolnii CCUG 9405T type strain.</title>
        <authorList>
            <person name="Salva-Serra F."/>
            <person name="Engstrom-Jakobsson H."/>
            <person name="Thorell K."/>
            <person name="Jaen-Luchoro D."/>
            <person name="Gonzales-Siles L."/>
            <person name="Karlsson R."/>
            <person name="Yazdan S."/>
            <person name="Boulund F."/>
            <person name="Johnning A."/>
            <person name="Engstrand L."/>
            <person name="Kristiansson E."/>
            <person name="Moore E."/>
        </authorList>
    </citation>
    <scope>NUCLEOTIDE SEQUENCE [LARGE SCALE GENOMIC DNA]</scope>
    <source>
        <strain evidence="1 2">CCUG 9405</strain>
    </source>
</reference>
<accession>A0A1T0CHK9</accession>
<evidence type="ECO:0008006" key="3">
    <source>
        <dbReference type="Google" id="ProtNLM"/>
    </source>
</evidence>
<gene>
    <name evidence="1" type="ORF">B0682_04115</name>
</gene>
<organism evidence="1 2">
    <name type="scientific">Lwoffella lincolnii</name>
    <dbReference type="NCBI Taxonomy" id="90241"/>
    <lineage>
        <taxon>Bacteria</taxon>
        <taxon>Pseudomonadati</taxon>
        <taxon>Pseudomonadota</taxon>
        <taxon>Gammaproteobacteria</taxon>
        <taxon>Moraxellales</taxon>
        <taxon>Moraxellaceae</taxon>
        <taxon>Lwoffella</taxon>
    </lineage>
</organism>
<sequence>MEKFLTPAWFMMVKDKLHSLGDLHLSPAMQQLHLNVQVHNTPKEAGNFYIKDAMVVEGMDSTAKSTVLVSKETLTELFTQPSSHLLIQYFLQGDIQIIGDLSQLMNLQTSQPSDELQALLTDILSNTKY</sequence>
<proteinExistence type="predicted"/>
<dbReference type="EMBL" id="MUYT01000004">
    <property type="protein sequence ID" value="OOS21805.1"/>
    <property type="molecule type" value="Genomic_DNA"/>
</dbReference>
<dbReference type="InterPro" id="IPR036527">
    <property type="entry name" value="SCP2_sterol-bd_dom_sf"/>
</dbReference>
<dbReference type="OrthoDB" id="9809312at2"/>
<keyword evidence="2" id="KW-1185">Reference proteome</keyword>
<name>A0A1T0CHK9_9GAMM</name>
<evidence type="ECO:0000313" key="2">
    <source>
        <dbReference type="Proteomes" id="UP000191094"/>
    </source>
</evidence>
<dbReference type="Proteomes" id="UP000191094">
    <property type="component" value="Unassembled WGS sequence"/>
</dbReference>
<evidence type="ECO:0000313" key="1">
    <source>
        <dbReference type="EMBL" id="OOS21805.1"/>
    </source>
</evidence>